<gene>
    <name evidence="3" type="ORF">QTP70_034699</name>
</gene>
<dbReference type="EMBL" id="JAUCMX010000012">
    <property type="protein sequence ID" value="KAK3529706.1"/>
    <property type="molecule type" value="Genomic_DNA"/>
</dbReference>
<dbReference type="SMART" id="SM00231">
    <property type="entry name" value="FA58C"/>
    <property type="match status" value="1"/>
</dbReference>
<evidence type="ECO:0000259" key="2">
    <source>
        <dbReference type="PROSITE" id="PS50022"/>
    </source>
</evidence>
<dbReference type="Proteomes" id="UP001274896">
    <property type="component" value="Unassembled WGS sequence"/>
</dbReference>
<dbReference type="AlphaFoldDB" id="A0AAE0QSM7"/>
<dbReference type="Gene3D" id="2.60.120.260">
    <property type="entry name" value="Galactose-binding domain-like"/>
    <property type="match status" value="1"/>
</dbReference>
<keyword evidence="4" id="KW-1185">Reference proteome</keyword>
<name>A0AAE0QSM7_9TELE</name>
<protein>
    <recommendedName>
        <fullName evidence="2">F5/8 type C domain-containing protein</fullName>
    </recommendedName>
</protein>
<accession>A0AAE0QSM7</accession>
<dbReference type="InterPro" id="IPR000421">
    <property type="entry name" value="FA58C"/>
</dbReference>
<dbReference type="CDD" id="cd00057">
    <property type="entry name" value="FA58C"/>
    <property type="match status" value="1"/>
</dbReference>
<dbReference type="PROSITE" id="PS50022">
    <property type="entry name" value="FA58C_3"/>
    <property type="match status" value="1"/>
</dbReference>
<dbReference type="PANTHER" id="PTHR24543">
    <property type="entry name" value="MULTICOPPER OXIDASE-RELATED"/>
    <property type="match status" value="1"/>
</dbReference>
<dbReference type="SUPFAM" id="SSF49785">
    <property type="entry name" value="Galactose-binding domain-like"/>
    <property type="match status" value="1"/>
</dbReference>
<reference evidence="3" key="1">
    <citation type="submission" date="2023-06" db="EMBL/GenBank/DDBJ databases">
        <title>Male Hemibagrus guttatus genome.</title>
        <authorList>
            <person name="Bian C."/>
        </authorList>
    </citation>
    <scope>NUCLEOTIDE SEQUENCE</scope>
    <source>
        <strain evidence="3">Male_cb2023</strain>
        <tissue evidence="3">Muscle</tissue>
    </source>
</reference>
<evidence type="ECO:0000313" key="4">
    <source>
        <dbReference type="Proteomes" id="UP001274896"/>
    </source>
</evidence>
<dbReference type="PROSITE" id="PS01285">
    <property type="entry name" value="FA58C_1"/>
    <property type="match status" value="1"/>
</dbReference>
<feature type="compositionally biased region" description="Basic and acidic residues" evidence="1">
    <location>
        <begin position="42"/>
        <end position="55"/>
    </location>
</feature>
<feature type="region of interest" description="Disordered" evidence="1">
    <location>
        <begin position="1"/>
        <end position="55"/>
    </location>
</feature>
<proteinExistence type="predicted"/>
<evidence type="ECO:0000313" key="3">
    <source>
        <dbReference type="EMBL" id="KAK3529706.1"/>
    </source>
</evidence>
<comment type="caution">
    <text evidence="3">The sequence shown here is derived from an EMBL/GenBank/DDBJ whole genome shotgun (WGS) entry which is preliminary data.</text>
</comment>
<feature type="compositionally biased region" description="Polar residues" evidence="1">
    <location>
        <begin position="1"/>
        <end position="10"/>
    </location>
</feature>
<dbReference type="InterPro" id="IPR008979">
    <property type="entry name" value="Galactose-bd-like_sf"/>
</dbReference>
<organism evidence="3 4">
    <name type="scientific">Hemibagrus guttatus</name>
    <dbReference type="NCBI Taxonomy" id="175788"/>
    <lineage>
        <taxon>Eukaryota</taxon>
        <taxon>Metazoa</taxon>
        <taxon>Chordata</taxon>
        <taxon>Craniata</taxon>
        <taxon>Vertebrata</taxon>
        <taxon>Euteleostomi</taxon>
        <taxon>Actinopterygii</taxon>
        <taxon>Neopterygii</taxon>
        <taxon>Teleostei</taxon>
        <taxon>Ostariophysi</taxon>
        <taxon>Siluriformes</taxon>
        <taxon>Bagridae</taxon>
        <taxon>Hemibagrus</taxon>
    </lineage>
</organism>
<dbReference type="Pfam" id="PF00754">
    <property type="entry name" value="F5_F8_type_C"/>
    <property type="match status" value="1"/>
</dbReference>
<feature type="non-terminal residue" evidence="3">
    <location>
        <position position="1"/>
    </location>
</feature>
<sequence length="211" mass="23834">EEQGISNSGQIKKDKSEEEKDEEEKEEKREENKEEEEEEEKNEEKKRDKDEDGGRRITKTCGADAWYAVTQQLLLPVLAVCGLNLCTDPSDCPPLGLEGLKIDDFQLHASSMQRYGLGAHRGRLNIQAGLFEDDLYDGAWCAGRNDPLQWLEVDARRLTKFTGVITQGRSSHWSSDWVTSYRVLVSNDSHTWVTLKNGSRDLNEDGGSGSR</sequence>
<feature type="domain" description="F5/8 type C" evidence="2">
    <location>
        <begin position="90"/>
        <end position="211"/>
    </location>
</feature>
<evidence type="ECO:0000256" key="1">
    <source>
        <dbReference type="SAM" id="MobiDB-lite"/>
    </source>
</evidence>